<dbReference type="Proteomes" id="UP001163687">
    <property type="component" value="Chromosome"/>
</dbReference>
<dbReference type="SMART" id="SM00882">
    <property type="entry name" value="CoA_trans"/>
    <property type="match status" value="1"/>
</dbReference>
<evidence type="ECO:0008006" key="5">
    <source>
        <dbReference type="Google" id="ProtNLM"/>
    </source>
</evidence>
<dbReference type="KEGG" id="cmic:caldi_09210"/>
<dbReference type="PANTHER" id="PTHR13707:SF57">
    <property type="entry name" value="SUCCINYL-COA:3-KETOACID COENZYME A TRANSFERASE SUBUNIT B-RELATED"/>
    <property type="match status" value="1"/>
</dbReference>
<evidence type="ECO:0000256" key="1">
    <source>
        <dbReference type="ARBA" id="ARBA00007047"/>
    </source>
</evidence>
<dbReference type="NCBIfam" id="TIGR02428">
    <property type="entry name" value="pcaJ_scoB_fam"/>
    <property type="match status" value="1"/>
</dbReference>
<protein>
    <recommendedName>
        <fullName evidence="5">3-oxoacid CoA-transferase subunit B</fullName>
    </recommendedName>
</protein>
<keyword evidence="2" id="KW-0808">Transferase</keyword>
<keyword evidence="4" id="KW-1185">Reference proteome</keyword>
<dbReference type="GO" id="GO:0008410">
    <property type="term" value="F:CoA-transferase activity"/>
    <property type="evidence" value="ECO:0007669"/>
    <property type="project" value="InterPro"/>
</dbReference>
<dbReference type="Pfam" id="PF01144">
    <property type="entry name" value="CoA_trans"/>
    <property type="match status" value="1"/>
</dbReference>
<sequence length="225" mass="23896">MSEDVRWRIARRAALELRPGDVVNLGVGIPTLVADCLPPGLTVFLHTENGMLGVGPSPAPGSEDPYLINAGKQPVTELPGASYFHSADSFAMIRGGHIDVAILGALQVDERGRVANWAVPGRSVLGVGGAMDLLTGARRVIVTMTHTGPGGEPKLVPECTYPITSVRPVDVVVTDLAVFRWVNREGLVLTEVAPGVTVDDVRARTAARFRVAQEIQPWQEVPGVA</sequence>
<dbReference type="InterPro" id="IPR037171">
    <property type="entry name" value="NagB/RpiA_transferase-like"/>
</dbReference>
<evidence type="ECO:0000313" key="3">
    <source>
        <dbReference type="EMBL" id="BDG59831.1"/>
    </source>
</evidence>
<organism evidence="3 4">
    <name type="scientific">Caldinitratiruptor microaerophilus</name>
    <dbReference type="NCBI Taxonomy" id="671077"/>
    <lineage>
        <taxon>Bacteria</taxon>
        <taxon>Bacillati</taxon>
        <taxon>Bacillota</taxon>
        <taxon>Clostridia</taxon>
        <taxon>Eubacteriales</taxon>
        <taxon>Symbiobacteriaceae</taxon>
        <taxon>Caldinitratiruptor</taxon>
    </lineage>
</organism>
<dbReference type="SUPFAM" id="SSF100950">
    <property type="entry name" value="NagB/RpiA/CoA transferase-like"/>
    <property type="match status" value="1"/>
</dbReference>
<proteinExistence type="inferred from homology"/>
<dbReference type="InterPro" id="IPR004165">
    <property type="entry name" value="CoA_trans_fam_I"/>
</dbReference>
<dbReference type="RefSeq" id="WP_264843917.1">
    <property type="nucleotide sequence ID" value="NZ_AP025628.1"/>
</dbReference>
<comment type="similarity">
    <text evidence="1">Belongs to the 3-oxoacid CoA-transferase subunit B family.</text>
</comment>
<evidence type="ECO:0000256" key="2">
    <source>
        <dbReference type="ARBA" id="ARBA00022679"/>
    </source>
</evidence>
<name>A0AA35CM32_9FIRM</name>
<dbReference type="EMBL" id="AP025628">
    <property type="protein sequence ID" value="BDG59831.1"/>
    <property type="molecule type" value="Genomic_DNA"/>
</dbReference>
<dbReference type="InterPro" id="IPR012791">
    <property type="entry name" value="3-oxoacid_CoA-transf_B"/>
</dbReference>
<accession>A0AA35CM32</accession>
<gene>
    <name evidence="3" type="ORF">caldi_09210</name>
</gene>
<dbReference type="PANTHER" id="PTHR13707">
    <property type="entry name" value="KETOACID-COENZYME A TRANSFERASE"/>
    <property type="match status" value="1"/>
</dbReference>
<evidence type="ECO:0000313" key="4">
    <source>
        <dbReference type="Proteomes" id="UP001163687"/>
    </source>
</evidence>
<dbReference type="AlphaFoldDB" id="A0AA35CM32"/>
<dbReference type="Gene3D" id="3.40.1080.10">
    <property type="entry name" value="Glutaconate Coenzyme A-transferase"/>
    <property type="match status" value="1"/>
</dbReference>
<reference evidence="3" key="1">
    <citation type="submission" date="2022-03" db="EMBL/GenBank/DDBJ databases">
        <title>Complete genome sequence of Caldinitratiruptor microaerophilus.</title>
        <authorList>
            <person name="Mukaiyama R."/>
            <person name="Nishiyama T."/>
            <person name="Ueda K."/>
        </authorList>
    </citation>
    <scope>NUCLEOTIDE SEQUENCE</scope>
    <source>
        <strain evidence="3">JCM 16183</strain>
    </source>
</reference>